<organism evidence="7 8">
    <name type="scientific">Candidatus Nomurabacteria bacterium GW2011_GWB1_35_20</name>
    <dbReference type="NCBI Taxonomy" id="1618740"/>
    <lineage>
        <taxon>Bacteria</taxon>
        <taxon>Candidatus Nomuraibacteriota</taxon>
    </lineage>
</organism>
<evidence type="ECO:0000256" key="4">
    <source>
        <dbReference type="RuleBase" id="RU003719"/>
    </source>
</evidence>
<dbReference type="Pfam" id="PF00389">
    <property type="entry name" value="2-Hacid_dh"/>
    <property type="match status" value="1"/>
</dbReference>
<dbReference type="PANTHER" id="PTHR43026:SF1">
    <property type="entry name" value="2-HYDROXYACID DEHYDROGENASE HOMOLOG 1-RELATED"/>
    <property type="match status" value="1"/>
</dbReference>
<evidence type="ECO:0000259" key="6">
    <source>
        <dbReference type="Pfam" id="PF02826"/>
    </source>
</evidence>
<dbReference type="GO" id="GO:0004617">
    <property type="term" value="F:phosphoglycerate dehydrogenase activity"/>
    <property type="evidence" value="ECO:0007669"/>
    <property type="project" value="UniProtKB-ARBA"/>
</dbReference>
<evidence type="ECO:0000313" key="8">
    <source>
        <dbReference type="Proteomes" id="UP000034923"/>
    </source>
</evidence>
<feature type="domain" description="D-isomer specific 2-hydroxyacid dehydrogenase catalytic" evidence="5">
    <location>
        <begin position="9"/>
        <end position="333"/>
    </location>
</feature>
<dbReference type="PANTHER" id="PTHR43026">
    <property type="entry name" value="2-HYDROXYACID DEHYDROGENASE HOMOLOG 1-RELATED"/>
    <property type="match status" value="1"/>
</dbReference>
<dbReference type="GO" id="GO:0008720">
    <property type="term" value="F:D-lactate dehydrogenase (NAD+) activity"/>
    <property type="evidence" value="ECO:0007669"/>
    <property type="project" value="TreeGrafter"/>
</dbReference>
<dbReference type="PATRIC" id="fig|1618740.3.peg.17"/>
<comment type="similarity">
    <text evidence="1 4">Belongs to the D-isomer specific 2-hydroxyacid dehydrogenase family.</text>
</comment>
<dbReference type="Pfam" id="PF02826">
    <property type="entry name" value="2-Hacid_dh_C"/>
    <property type="match status" value="1"/>
</dbReference>
<accession>A0A0G0BUB0</accession>
<dbReference type="PROSITE" id="PS00670">
    <property type="entry name" value="D_2_HYDROXYACID_DH_2"/>
    <property type="match status" value="1"/>
</dbReference>
<gene>
    <name evidence="7" type="ORF">UR70_C0001G0017</name>
</gene>
<dbReference type="Proteomes" id="UP000034923">
    <property type="component" value="Unassembled WGS sequence"/>
</dbReference>
<dbReference type="EMBL" id="LBQE01000001">
    <property type="protein sequence ID" value="KKP73029.1"/>
    <property type="molecule type" value="Genomic_DNA"/>
</dbReference>
<comment type="caution">
    <text evidence="7">The sequence shown here is derived from an EMBL/GenBank/DDBJ whole genome shotgun (WGS) entry which is preliminary data.</text>
</comment>
<dbReference type="GO" id="GO:0051287">
    <property type="term" value="F:NAD binding"/>
    <property type="evidence" value="ECO:0007669"/>
    <property type="project" value="InterPro"/>
</dbReference>
<dbReference type="InterPro" id="IPR029753">
    <property type="entry name" value="D-isomer_DH_CS"/>
</dbReference>
<protein>
    <submittedName>
        <fullName evidence="7">D-isomer specific 2-hydroxyacid dehydrogenase</fullName>
    </submittedName>
</protein>
<proteinExistence type="inferred from homology"/>
<dbReference type="InterPro" id="IPR058205">
    <property type="entry name" value="D-LDH-like"/>
</dbReference>
<dbReference type="PROSITE" id="PS00671">
    <property type="entry name" value="D_2_HYDROXYACID_DH_3"/>
    <property type="match status" value="1"/>
</dbReference>
<dbReference type="SUPFAM" id="SSF51735">
    <property type="entry name" value="NAD(P)-binding Rossmann-fold domains"/>
    <property type="match status" value="1"/>
</dbReference>
<evidence type="ECO:0000256" key="3">
    <source>
        <dbReference type="ARBA" id="ARBA00023027"/>
    </source>
</evidence>
<dbReference type="SUPFAM" id="SSF52283">
    <property type="entry name" value="Formate/glycerate dehydrogenase catalytic domain-like"/>
    <property type="match status" value="1"/>
</dbReference>
<dbReference type="Gene3D" id="3.40.50.720">
    <property type="entry name" value="NAD(P)-binding Rossmann-like Domain"/>
    <property type="match status" value="2"/>
</dbReference>
<evidence type="ECO:0000256" key="2">
    <source>
        <dbReference type="ARBA" id="ARBA00023002"/>
    </source>
</evidence>
<sequence>MKIAFFELFKSERNILQKFFTGQEISCSEEKLTEENVGLYKEVEIISVFINSGINKKIIDSLPNLKFITTRSTGFDHIDYKYAENKGIKVSNVPAYGSYPVAEFTFALLLTLSRKIYDAYNHLREGADFSIFSLQGFDLHGKTIGIIGTGKIGKNVVKIAKSFNMKVIAYDIYPDLIFAKENNFEYKSLSEVISQSDVLSLHVPYNKENYHLINKENISKMKKGVYLINTARGELIDTQALIWGLKEEIIAGAGLDVLEGERELKEEFEILSSLSKAEKVKDYKTLLEDHILIDMPNVIVTPHIAFYSKEAEEEIIKITEENIKGFIAGKLQNLIK</sequence>
<dbReference type="PROSITE" id="PS00065">
    <property type="entry name" value="D_2_HYDROXYACID_DH_1"/>
    <property type="match status" value="1"/>
</dbReference>
<dbReference type="InterPro" id="IPR029752">
    <property type="entry name" value="D-isomer_DH_CS1"/>
</dbReference>
<dbReference type="FunFam" id="3.40.50.720:FF:000041">
    <property type="entry name" value="D-3-phosphoglycerate dehydrogenase"/>
    <property type="match status" value="1"/>
</dbReference>
<dbReference type="AlphaFoldDB" id="A0A0G0BUB0"/>
<dbReference type="GO" id="GO:0047545">
    <property type="term" value="F:(S)-2-hydroxyglutarate dehydrogenase activity"/>
    <property type="evidence" value="ECO:0007669"/>
    <property type="project" value="UniProtKB-ARBA"/>
</dbReference>
<feature type="domain" description="D-isomer specific 2-hydroxyacid dehydrogenase NAD-binding" evidence="6">
    <location>
        <begin position="106"/>
        <end position="305"/>
    </location>
</feature>
<reference evidence="7 8" key="1">
    <citation type="journal article" date="2015" name="Nature">
        <title>rRNA introns, odd ribosomes, and small enigmatic genomes across a large radiation of phyla.</title>
        <authorList>
            <person name="Brown C.T."/>
            <person name="Hug L.A."/>
            <person name="Thomas B.C."/>
            <person name="Sharon I."/>
            <person name="Castelle C.J."/>
            <person name="Singh A."/>
            <person name="Wilkins M.J."/>
            <person name="Williams K.H."/>
            <person name="Banfield J.F."/>
        </authorList>
    </citation>
    <scope>NUCLEOTIDE SEQUENCE [LARGE SCALE GENOMIC DNA]</scope>
</reference>
<keyword evidence="3" id="KW-0520">NAD</keyword>
<evidence type="ECO:0000259" key="5">
    <source>
        <dbReference type="Pfam" id="PF00389"/>
    </source>
</evidence>
<keyword evidence="2 4" id="KW-0560">Oxidoreductase</keyword>
<name>A0A0G0BUB0_9BACT</name>
<evidence type="ECO:0000313" key="7">
    <source>
        <dbReference type="EMBL" id="KKP73029.1"/>
    </source>
</evidence>
<evidence type="ECO:0000256" key="1">
    <source>
        <dbReference type="ARBA" id="ARBA00005854"/>
    </source>
</evidence>
<dbReference type="InterPro" id="IPR006139">
    <property type="entry name" value="D-isomer_2_OHA_DH_cat_dom"/>
</dbReference>
<dbReference type="GO" id="GO:0006564">
    <property type="term" value="P:L-serine biosynthetic process"/>
    <property type="evidence" value="ECO:0007669"/>
    <property type="project" value="UniProtKB-ARBA"/>
</dbReference>
<dbReference type="InterPro" id="IPR006140">
    <property type="entry name" value="D-isomer_DH_NAD-bd"/>
</dbReference>
<dbReference type="InterPro" id="IPR036291">
    <property type="entry name" value="NAD(P)-bd_dom_sf"/>
</dbReference>